<name>A0A834VC89_SARSC</name>
<dbReference type="GO" id="GO:0061630">
    <property type="term" value="F:ubiquitin protein ligase activity"/>
    <property type="evidence" value="ECO:0007669"/>
    <property type="project" value="InterPro"/>
</dbReference>
<dbReference type="SUPFAM" id="SSF57903">
    <property type="entry name" value="FYVE/PHD zinc finger"/>
    <property type="match status" value="1"/>
</dbReference>
<protein>
    <submittedName>
        <fullName evidence="7">Putative E3 ubiquitin-protein ligase UBR7</fullName>
    </submittedName>
</protein>
<feature type="compositionally biased region" description="Basic and acidic residues" evidence="5">
    <location>
        <begin position="14"/>
        <end position="33"/>
    </location>
</feature>
<dbReference type="InterPro" id="IPR003126">
    <property type="entry name" value="Znf_UBR"/>
</dbReference>
<evidence type="ECO:0000313" key="8">
    <source>
        <dbReference type="EnsemblMetazoa" id="KAF7488293.1"/>
    </source>
</evidence>
<feature type="region of interest" description="Disordered" evidence="5">
    <location>
        <begin position="1"/>
        <end position="47"/>
    </location>
</feature>
<dbReference type="PANTHER" id="PTHR13513">
    <property type="entry name" value="E3 UBIQUITIN-PROTEIN LIGASE UBR7"/>
    <property type="match status" value="1"/>
</dbReference>
<evidence type="ECO:0000256" key="4">
    <source>
        <dbReference type="PROSITE-ProRule" id="PRU00508"/>
    </source>
</evidence>
<evidence type="ECO:0000313" key="9">
    <source>
        <dbReference type="Proteomes" id="UP000070412"/>
    </source>
</evidence>
<dbReference type="InterPro" id="IPR013083">
    <property type="entry name" value="Znf_RING/FYVE/PHD"/>
</dbReference>
<dbReference type="GO" id="GO:0008270">
    <property type="term" value="F:zinc ion binding"/>
    <property type="evidence" value="ECO:0007669"/>
    <property type="project" value="UniProtKB-KW"/>
</dbReference>
<dbReference type="PANTHER" id="PTHR13513:SF9">
    <property type="entry name" value="E3 UBIQUITIN-PROTEIN LIGASE UBR7-RELATED"/>
    <property type="match status" value="1"/>
</dbReference>
<accession>A0A834VC89</accession>
<dbReference type="Pfam" id="PF02207">
    <property type="entry name" value="zf-UBR"/>
    <property type="match status" value="1"/>
</dbReference>
<dbReference type="AlphaFoldDB" id="A0A834VC89"/>
<dbReference type="OrthoDB" id="10262564at2759"/>
<dbReference type="GO" id="GO:0005737">
    <property type="term" value="C:cytoplasm"/>
    <property type="evidence" value="ECO:0007669"/>
    <property type="project" value="TreeGrafter"/>
</dbReference>
<dbReference type="InterPro" id="IPR047506">
    <property type="entry name" value="UBR7-like_UBR-box"/>
</dbReference>
<reference evidence="7" key="2">
    <citation type="submission" date="2020-01" db="EMBL/GenBank/DDBJ databases">
        <authorList>
            <person name="Korhonen P.K.K."/>
            <person name="Guangxu M.G."/>
            <person name="Wang T.W."/>
            <person name="Stroehlein A.J.S."/>
            <person name="Young N.D."/>
            <person name="Ang C.-S.A."/>
            <person name="Fernando D.W.F."/>
            <person name="Lu H.L."/>
            <person name="Taylor S.T."/>
            <person name="Ehtesham M.E.M."/>
            <person name="Najaraj S.H.N."/>
            <person name="Harsha G.H.G."/>
            <person name="Madugundu A.M."/>
            <person name="Renuse S.R."/>
            <person name="Holt D.H."/>
            <person name="Pandey A.P."/>
            <person name="Papenfuss A.P."/>
            <person name="Gasser R.B.G."/>
            <person name="Fischer K.F."/>
        </authorList>
    </citation>
    <scope>NUCLEOTIDE SEQUENCE</scope>
    <source>
        <strain evidence="7">SSS_KF_BRIS2020</strain>
    </source>
</reference>
<dbReference type="Gene3D" id="3.30.40.10">
    <property type="entry name" value="Zinc/RING finger domain, C3HC4 (zinc finger)"/>
    <property type="match status" value="1"/>
</dbReference>
<sequence>MDPKTIETNPNKRASSDEEKEKNDEKRLKKTDETGTTTETKQYSPQELLEEDEEIDLVEYLDIINDDIDRNEMAEALLGGVHENLCTMLLTEGESTRQALYACLTCSETVGNGEPAGICLPCSEECHKDHELFELYSKRDFVCDCGNPKFGDLKCKLFPKIYKNEGNKYNQNFKGLYCTCHKPYTFEDEEMFQCLICEDWFHVSHLNHSPPEEWTEMVCEACVSKHEFMFFYDESGILKSDKNLEVEEYLNYLKQNPKRKKIQECIYDPLKQSVQSKLDFDEIKQAHTKHFKTIYLPIDWRTKICNCFDCTKMYQDQGLAFILDPFDMVCLFMYKNQQIEDKPLAKYQNNHVRTIQVVDGLDFLKSEIKKFFQICTQQKRAVTTEDIRDILDNINKNNPALKRKF</sequence>
<dbReference type="PROSITE" id="PS51157">
    <property type="entry name" value="ZF_UBR"/>
    <property type="match status" value="1"/>
</dbReference>
<dbReference type="SMART" id="SM00396">
    <property type="entry name" value="ZnF_UBR1"/>
    <property type="match status" value="1"/>
</dbReference>
<dbReference type="InterPro" id="IPR011011">
    <property type="entry name" value="Znf_FYVE_PHD"/>
</dbReference>
<proteinExistence type="predicted"/>
<reference evidence="8" key="3">
    <citation type="submission" date="2022-06" db="UniProtKB">
        <authorList>
            <consortium name="EnsemblMetazoa"/>
        </authorList>
    </citation>
    <scope>IDENTIFICATION</scope>
</reference>
<evidence type="ECO:0000256" key="2">
    <source>
        <dbReference type="ARBA" id="ARBA00022771"/>
    </source>
</evidence>
<gene>
    <name evidence="7" type="ORF">SSS_4453</name>
</gene>
<reference evidence="9" key="1">
    <citation type="journal article" date="2020" name="PLoS Negl. Trop. Dis.">
        <title>High-quality nuclear genome for Sarcoptes scabiei-A critical resource for a neglected parasite.</title>
        <authorList>
            <person name="Korhonen P.K."/>
            <person name="Gasser R.B."/>
            <person name="Ma G."/>
            <person name="Wang T."/>
            <person name="Stroehlein A.J."/>
            <person name="Young N.D."/>
            <person name="Ang C.S."/>
            <person name="Fernando D.D."/>
            <person name="Lu H.C."/>
            <person name="Taylor S."/>
            <person name="Reynolds S.L."/>
            <person name="Mofiz E."/>
            <person name="Najaraj S.H."/>
            <person name="Gowda H."/>
            <person name="Madugundu A."/>
            <person name="Renuse S."/>
            <person name="Holt D."/>
            <person name="Pandey A."/>
            <person name="Papenfuss A.T."/>
            <person name="Fischer K."/>
        </authorList>
    </citation>
    <scope>NUCLEOTIDE SEQUENCE [LARGE SCALE GENOMIC DNA]</scope>
</reference>
<dbReference type="CDD" id="cd19677">
    <property type="entry name" value="UBR-box_UBR7"/>
    <property type="match status" value="1"/>
</dbReference>
<dbReference type="InterPro" id="IPR040204">
    <property type="entry name" value="UBR7"/>
</dbReference>
<evidence type="ECO:0000256" key="1">
    <source>
        <dbReference type="ARBA" id="ARBA00022723"/>
    </source>
</evidence>
<evidence type="ECO:0000313" key="7">
    <source>
        <dbReference type="EMBL" id="KAF7488293.1"/>
    </source>
</evidence>
<dbReference type="EMBL" id="WVUK01000066">
    <property type="protein sequence ID" value="KAF7488293.1"/>
    <property type="molecule type" value="Genomic_DNA"/>
</dbReference>
<feature type="compositionally biased region" description="Polar residues" evidence="5">
    <location>
        <begin position="1"/>
        <end position="13"/>
    </location>
</feature>
<dbReference type="OMA" id="CHAAHEI"/>
<keyword evidence="2" id="KW-0863">Zinc-finger</keyword>
<dbReference type="CDD" id="cd15542">
    <property type="entry name" value="PHD_UBR7"/>
    <property type="match status" value="1"/>
</dbReference>
<dbReference type="Proteomes" id="UP000070412">
    <property type="component" value="Unassembled WGS sequence"/>
</dbReference>
<keyword evidence="9" id="KW-1185">Reference proteome</keyword>
<keyword evidence="1" id="KW-0479">Metal-binding</keyword>
<evidence type="ECO:0000256" key="5">
    <source>
        <dbReference type="SAM" id="MobiDB-lite"/>
    </source>
</evidence>
<keyword evidence="3" id="KW-0862">Zinc</keyword>
<feature type="domain" description="UBR-type" evidence="6">
    <location>
        <begin position="84"/>
        <end position="183"/>
    </location>
</feature>
<evidence type="ECO:0000259" key="6">
    <source>
        <dbReference type="PROSITE" id="PS51157"/>
    </source>
</evidence>
<organism evidence="7">
    <name type="scientific">Sarcoptes scabiei</name>
    <name type="common">Itch mite</name>
    <name type="synonym">Acarus scabiei</name>
    <dbReference type="NCBI Taxonomy" id="52283"/>
    <lineage>
        <taxon>Eukaryota</taxon>
        <taxon>Metazoa</taxon>
        <taxon>Ecdysozoa</taxon>
        <taxon>Arthropoda</taxon>
        <taxon>Chelicerata</taxon>
        <taxon>Arachnida</taxon>
        <taxon>Acari</taxon>
        <taxon>Acariformes</taxon>
        <taxon>Sarcoptiformes</taxon>
        <taxon>Astigmata</taxon>
        <taxon>Psoroptidia</taxon>
        <taxon>Sarcoptoidea</taxon>
        <taxon>Sarcoptidae</taxon>
        <taxon>Sarcoptinae</taxon>
        <taxon>Sarcoptes</taxon>
    </lineage>
</organism>
<evidence type="ECO:0000256" key="3">
    <source>
        <dbReference type="ARBA" id="ARBA00022833"/>
    </source>
</evidence>
<feature type="zinc finger region" description="UBR-type" evidence="4">
    <location>
        <begin position="84"/>
        <end position="183"/>
    </location>
</feature>
<dbReference type="EnsemblMetazoa" id="SSS_4453s_mrna">
    <property type="protein sequence ID" value="KAF7488293.1"/>
    <property type="gene ID" value="SSS_4453"/>
</dbReference>